<dbReference type="AlphaFoldDB" id="A0A506UFN3"/>
<dbReference type="Pfam" id="PF07687">
    <property type="entry name" value="M20_dimer"/>
    <property type="match status" value="1"/>
</dbReference>
<feature type="binding site" evidence="2">
    <location>
        <position position="138"/>
    </location>
    <ligand>
        <name>Mn(2+)</name>
        <dbReference type="ChEBI" id="CHEBI:29035"/>
        <label>2</label>
    </ligand>
</feature>
<dbReference type="RefSeq" id="WP_141147623.1">
    <property type="nucleotide sequence ID" value="NZ_VHLG01000002.1"/>
</dbReference>
<feature type="binding site" evidence="2">
    <location>
        <position position="359"/>
    </location>
    <ligand>
        <name>Mn(2+)</name>
        <dbReference type="ChEBI" id="CHEBI:29035"/>
        <label>2</label>
    </ligand>
</feature>
<dbReference type="FunFam" id="3.30.70.360:FF:000001">
    <property type="entry name" value="N-acetyldiaminopimelate deacetylase"/>
    <property type="match status" value="1"/>
</dbReference>
<evidence type="ECO:0000256" key="1">
    <source>
        <dbReference type="ARBA" id="ARBA00022801"/>
    </source>
</evidence>
<dbReference type="SUPFAM" id="SSF53187">
    <property type="entry name" value="Zn-dependent exopeptidases"/>
    <property type="match status" value="1"/>
</dbReference>
<dbReference type="InterPro" id="IPR011650">
    <property type="entry name" value="Peptidase_M20_dimer"/>
</dbReference>
<protein>
    <submittedName>
        <fullName evidence="4">Amidohydrolase</fullName>
    </submittedName>
</protein>
<dbReference type="Gene3D" id="3.40.630.10">
    <property type="entry name" value="Zn peptidases"/>
    <property type="match status" value="1"/>
</dbReference>
<keyword evidence="5" id="KW-1185">Reference proteome</keyword>
<keyword evidence="1 4" id="KW-0378">Hydrolase</keyword>
<dbReference type="OrthoDB" id="9777385at2"/>
<dbReference type="SUPFAM" id="SSF55031">
    <property type="entry name" value="Bacterial exopeptidase dimerisation domain"/>
    <property type="match status" value="1"/>
</dbReference>
<sequence>MPLLNSAAAIAREATAWRRHLHRNPELLYDVGNTAAFIVEKLKEFGVDEIVEGIGRSGVVGIIHGKGEGGRTIGLRADMDALPLDERTGLDWASDRPGQMHACGHDGHMAMLLGAARLLADRRNFSGSIALIFQPAEEGGAGGKAMVDDGLMDRFNIAEVYGMHNFPGIPLGQFAIRSGPIMAATDEFQIVITGRGGHAAQPHKAIDPVVIGSQIVSAAQTITSRMASPLDALVVSITEFHAGSTHNIIPDQARLGGTVRSFTPENRDLAEDRLKAIATGIAAAQGARAEVRYSRNYPATVNHAVETGHAADAAIAVAGRDAVDTDFGPWTAAEDFSYMLESRPGAFIMIGNGDSAGLHNAAYDFNDEALPYGISYWVTLAESRLPA</sequence>
<dbReference type="Gene3D" id="3.30.70.360">
    <property type="match status" value="1"/>
</dbReference>
<evidence type="ECO:0000256" key="2">
    <source>
        <dbReference type="PIRSR" id="PIRSR005962-1"/>
    </source>
</evidence>
<gene>
    <name evidence="4" type="ORF">FJU08_03615</name>
</gene>
<name>A0A506UFN3_9HYPH</name>
<organism evidence="4 5">
    <name type="scientific">Martelella alba</name>
    <dbReference type="NCBI Taxonomy" id="2590451"/>
    <lineage>
        <taxon>Bacteria</taxon>
        <taxon>Pseudomonadati</taxon>
        <taxon>Pseudomonadota</taxon>
        <taxon>Alphaproteobacteria</taxon>
        <taxon>Hyphomicrobiales</taxon>
        <taxon>Aurantimonadaceae</taxon>
        <taxon>Martelella</taxon>
    </lineage>
</organism>
<dbReference type="GO" id="GO:0050118">
    <property type="term" value="F:N-acetyldiaminopimelate deacetylase activity"/>
    <property type="evidence" value="ECO:0007669"/>
    <property type="project" value="UniProtKB-ARBA"/>
</dbReference>
<comment type="caution">
    <text evidence="4">The sequence shown here is derived from an EMBL/GenBank/DDBJ whole genome shotgun (WGS) entry which is preliminary data.</text>
</comment>
<dbReference type="CDD" id="cd05666">
    <property type="entry name" value="M20_Acy1-like"/>
    <property type="match status" value="1"/>
</dbReference>
<keyword evidence="2" id="KW-0464">Manganese</keyword>
<dbReference type="InterPro" id="IPR002933">
    <property type="entry name" value="Peptidase_M20"/>
</dbReference>
<feature type="domain" description="Peptidase M20 dimerisation" evidence="3">
    <location>
        <begin position="188"/>
        <end position="279"/>
    </location>
</feature>
<comment type="cofactor">
    <cofactor evidence="2">
        <name>Mn(2+)</name>
        <dbReference type="ChEBI" id="CHEBI:29035"/>
    </cofactor>
    <text evidence="2">The Mn(2+) ion enhances activity.</text>
</comment>
<dbReference type="NCBIfam" id="TIGR01891">
    <property type="entry name" value="amidohydrolases"/>
    <property type="match status" value="1"/>
</dbReference>
<accession>A0A506UFN3</accession>
<feature type="binding site" evidence="2">
    <location>
        <position position="164"/>
    </location>
    <ligand>
        <name>Mn(2+)</name>
        <dbReference type="ChEBI" id="CHEBI:29035"/>
        <label>2</label>
    </ligand>
</feature>
<proteinExistence type="predicted"/>
<dbReference type="PANTHER" id="PTHR11014:SF63">
    <property type="entry name" value="METALLOPEPTIDASE, PUTATIVE (AFU_ORTHOLOGUE AFUA_6G09600)-RELATED"/>
    <property type="match status" value="1"/>
</dbReference>
<dbReference type="GO" id="GO:0019877">
    <property type="term" value="P:diaminopimelate biosynthetic process"/>
    <property type="evidence" value="ECO:0007669"/>
    <property type="project" value="UniProtKB-ARBA"/>
</dbReference>
<evidence type="ECO:0000259" key="3">
    <source>
        <dbReference type="Pfam" id="PF07687"/>
    </source>
</evidence>
<evidence type="ECO:0000313" key="5">
    <source>
        <dbReference type="Proteomes" id="UP000318801"/>
    </source>
</evidence>
<dbReference type="Pfam" id="PF01546">
    <property type="entry name" value="Peptidase_M20"/>
    <property type="match status" value="1"/>
</dbReference>
<keyword evidence="2" id="KW-0479">Metal-binding</keyword>
<feature type="binding site" evidence="2">
    <location>
        <position position="103"/>
    </location>
    <ligand>
        <name>Mn(2+)</name>
        <dbReference type="ChEBI" id="CHEBI:29035"/>
        <label>2</label>
    </ligand>
</feature>
<dbReference type="GO" id="GO:0046872">
    <property type="term" value="F:metal ion binding"/>
    <property type="evidence" value="ECO:0007669"/>
    <property type="project" value="UniProtKB-KW"/>
</dbReference>
<reference evidence="4 5" key="1">
    <citation type="submission" date="2019-06" db="EMBL/GenBank/DDBJ databases">
        <authorList>
            <person name="Li M."/>
        </authorList>
    </citation>
    <scope>NUCLEOTIDE SEQUENCE [LARGE SCALE GENOMIC DNA]</scope>
    <source>
        <strain evidence="4 5">BGMRC2036</strain>
    </source>
</reference>
<feature type="binding site" evidence="2">
    <location>
        <position position="105"/>
    </location>
    <ligand>
        <name>Mn(2+)</name>
        <dbReference type="ChEBI" id="CHEBI:29035"/>
        <label>2</label>
    </ligand>
</feature>
<dbReference type="EMBL" id="VHLG01000002">
    <property type="protein sequence ID" value="TPW32111.1"/>
    <property type="molecule type" value="Genomic_DNA"/>
</dbReference>
<dbReference type="PIRSF" id="PIRSF005962">
    <property type="entry name" value="Pept_M20D_amidohydro"/>
    <property type="match status" value="1"/>
</dbReference>
<dbReference type="Proteomes" id="UP000318801">
    <property type="component" value="Unassembled WGS sequence"/>
</dbReference>
<dbReference type="InterPro" id="IPR036264">
    <property type="entry name" value="Bact_exopeptidase_dim_dom"/>
</dbReference>
<evidence type="ECO:0000313" key="4">
    <source>
        <dbReference type="EMBL" id="TPW32111.1"/>
    </source>
</evidence>
<dbReference type="PANTHER" id="PTHR11014">
    <property type="entry name" value="PEPTIDASE M20 FAMILY MEMBER"/>
    <property type="match status" value="1"/>
</dbReference>
<dbReference type="InterPro" id="IPR017439">
    <property type="entry name" value="Amidohydrolase"/>
</dbReference>